<feature type="transmembrane region" description="Helical" evidence="6">
    <location>
        <begin position="146"/>
        <end position="171"/>
    </location>
</feature>
<sequence>MSPNNTVSPETRFISFALGIIVMVLFIWVLVIGRSIILPIMIALFLSYILDPIVNLLQRWKIPNSLAVFITIILAFVVLYLLGLIIYANVEVFVDQFPKYKVRLLEMLNNLTQAVGSLLGRTIDINAVKKIDWVATLQKFSVGQGIVTGIGTFLTFFMKMILVVLFMAYFLTGKRNLDKKIHKAFPGPQAERIAGVIGTINSQVQSYLSVKTLISFVTGLVSIGVFYAFGLDFAIFWGFVIFLFNYIPNIGSFIASVLPVLFSLLQFGSIAVAFWIMVAMAAIQFLMGNVIEPRLMGRTLNLSPLIVILSLIFWGYIWGVAGMILAVPILAMSAIVFENIESLRFLSVFIRGKVEE</sequence>
<accession>A0A7V4TZB6</accession>
<dbReference type="Proteomes" id="UP000885779">
    <property type="component" value="Unassembled WGS sequence"/>
</dbReference>
<dbReference type="PANTHER" id="PTHR21716">
    <property type="entry name" value="TRANSMEMBRANE PROTEIN"/>
    <property type="match status" value="1"/>
</dbReference>
<dbReference type="GO" id="GO:0016020">
    <property type="term" value="C:membrane"/>
    <property type="evidence" value="ECO:0007669"/>
    <property type="project" value="UniProtKB-SubCell"/>
</dbReference>
<name>A0A7V4TZB6_CALAY</name>
<organism evidence="7">
    <name type="scientific">Caldithrix abyssi</name>
    <dbReference type="NCBI Taxonomy" id="187145"/>
    <lineage>
        <taxon>Bacteria</taxon>
        <taxon>Pseudomonadati</taxon>
        <taxon>Calditrichota</taxon>
        <taxon>Calditrichia</taxon>
        <taxon>Calditrichales</taxon>
        <taxon>Calditrichaceae</taxon>
        <taxon>Caldithrix</taxon>
    </lineage>
</organism>
<protein>
    <submittedName>
        <fullName evidence="7">AI-2E family transporter</fullName>
    </submittedName>
</protein>
<reference evidence="7" key="1">
    <citation type="journal article" date="2020" name="mSystems">
        <title>Genome- and Community-Level Interaction Insights into Carbon Utilization and Element Cycling Functions of Hydrothermarchaeota in Hydrothermal Sediment.</title>
        <authorList>
            <person name="Zhou Z."/>
            <person name="Liu Y."/>
            <person name="Xu W."/>
            <person name="Pan J."/>
            <person name="Luo Z.H."/>
            <person name="Li M."/>
        </authorList>
    </citation>
    <scope>NUCLEOTIDE SEQUENCE [LARGE SCALE GENOMIC DNA]</scope>
    <source>
        <strain evidence="7">HyVt-577</strain>
    </source>
</reference>
<feature type="transmembrane region" description="Helical" evidence="6">
    <location>
        <begin position="213"/>
        <end position="240"/>
    </location>
</feature>
<evidence type="ECO:0000256" key="2">
    <source>
        <dbReference type="ARBA" id="ARBA00009773"/>
    </source>
</evidence>
<keyword evidence="4 6" id="KW-1133">Transmembrane helix</keyword>
<gene>
    <name evidence="7" type="ORF">ENK44_03585</name>
</gene>
<evidence type="ECO:0000256" key="1">
    <source>
        <dbReference type="ARBA" id="ARBA00004141"/>
    </source>
</evidence>
<dbReference type="PANTHER" id="PTHR21716:SF64">
    <property type="entry name" value="AI-2 TRANSPORT PROTEIN TQSA"/>
    <property type="match status" value="1"/>
</dbReference>
<dbReference type="InterPro" id="IPR002549">
    <property type="entry name" value="AI-2E-like"/>
</dbReference>
<feature type="transmembrane region" description="Helical" evidence="6">
    <location>
        <begin position="12"/>
        <end position="30"/>
    </location>
</feature>
<comment type="subcellular location">
    <subcellularLocation>
        <location evidence="1">Membrane</location>
        <topology evidence="1">Multi-pass membrane protein</topology>
    </subcellularLocation>
</comment>
<dbReference type="GO" id="GO:0055085">
    <property type="term" value="P:transmembrane transport"/>
    <property type="evidence" value="ECO:0007669"/>
    <property type="project" value="TreeGrafter"/>
</dbReference>
<dbReference type="AlphaFoldDB" id="A0A7V4TZB6"/>
<evidence type="ECO:0000256" key="4">
    <source>
        <dbReference type="ARBA" id="ARBA00022989"/>
    </source>
</evidence>
<feature type="transmembrane region" description="Helical" evidence="6">
    <location>
        <begin position="66"/>
        <end position="88"/>
    </location>
</feature>
<feature type="transmembrane region" description="Helical" evidence="6">
    <location>
        <begin position="311"/>
        <end position="337"/>
    </location>
</feature>
<feature type="transmembrane region" description="Helical" evidence="6">
    <location>
        <begin position="246"/>
        <end position="265"/>
    </location>
</feature>
<keyword evidence="3 6" id="KW-0812">Transmembrane</keyword>
<dbReference type="EMBL" id="DRQG01000031">
    <property type="protein sequence ID" value="HGY54763.1"/>
    <property type="molecule type" value="Genomic_DNA"/>
</dbReference>
<evidence type="ECO:0000256" key="5">
    <source>
        <dbReference type="ARBA" id="ARBA00023136"/>
    </source>
</evidence>
<keyword evidence="5 6" id="KW-0472">Membrane</keyword>
<feature type="transmembrane region" description="Helical" evidence="6">
    <location>
        <begin position="36"/>
        <end position="54"/>
    </location>
</feature>
<comment type="similarity">
    <text evidence="2">Belongs to the autoinducer-2 exporter (AI-2E) (TC 2.A.86) family.</text>
</comment>
<proteinExistence type="inferred from homology"/>
<evidence type="ECO:0000313" key="7">
    <source>
        <dbReference type="EMBL" id="HGY54763.1"/>
    </source>
</evidence>
<evidence type="ECO:0000256" key="3">
    <source>
        <dbReference type="ARBA" id="ARBA00022692"/>
    </source>
</evidence>
<comment type="caution">
    <text evidence="7">The sequence shown here is derived from an EMBL/GenBank/DDBJ whole genome shotgun (WGS) entry which is preliminary data.</text>
</comment>
<feature type="transmembrane region" description="Helical" evidence="6">
    <location>
        <begin position="272"/>
        <end position="291"/>
    </location>
</feature>
<evidence type="ECO:0000256" key="6">
    <source>
        <dbReference type="SAM" id="Phobius"/>
    </source>
</evidence>
<dbReference type="Pfam" id="PF01594">
    <property type="entry name" value="AI-2E_transport"/>
    <property type="match status" value="1"/>
</dbReference>